<dbReference type="SUPFAM" id="SSF109998">
    <property type="entry name" value="Triger factor/SurA peptide-binding domain-like"/>
    <property type="match status" value="1"/>
</dbReference>
<keyword evidence="1" id="KW-0697">Rotamase</keyword>
<dbReference type="EC" id="5.2.1.8" evidence="4"/>
<dbReference type="Gene3D" id="1.10.8.1040">
    <property type="match status" value="1"/>
</dbReference>
<evidence type="ECO:0000259" key="3">
    <source>
        <dbReference type="PROSITE" id="PS50198"/>
    </source>
</evidence>
<dbReference type="PROSITE" id="PS50198">
    <property type="entry name" value="PPIC_PPIASE_2"/>
    <property type="match status" value="1"/>
</dbReference>
<dbReference type="Proteomes" id="UP001075461">
    <property type="component" value="Unassembled WGS sequence"/>
</dbReference>
<keyword evidence="1 4" id="KW-0413">Isomerase</keyword>
<dbReference type="GO" id="GO:0003755">
    <property type="term" value="F:peptidyl-prolyl cis-trans isomerase activity"/>
    <property type="evidence" value="ECO:0007669"/>
    <property type="project" value="UniProtKB-KW"/>
</dbReference>
<keyword evidence="2" id="KW-0732">Signal</keyword>
<dbReference type="InterPro" id="IPR027304">
    <property type="entry name" value="Trigger_fact/SurA_dom_sf"/>
</dbReference>
<reference evidence="4" key="1">
    <citation type="submission" date="2022-12" db="EMBL/GenBank/DDBJ databases">
        <title>Species Delineation and Comparative Genomics within the Campylobacter ureolyticus Complex.</title>
        <authorList>
            <person name="Maki J."/>
            <person name="Howard M."/>
            <person name="Connelly S."/>
            <person name="Hardy D.J."/>
            <person name="Cameron A."/>
        </authorList>
    </citation>
    <scope>NUCLEOTIDE SEQUENCE</scope>
    <source>
        <strain evidence="4">URMC_786</strain>
    </source>
</reference>
<dbReference type="AlphaFoldDB" id="A0A9Q4KNK3"/>
<protein>
    <submittedName>
        <fullName evidence="4">Peptidylprolyl isomerase</fullName>
        <ecNumber evidence="4">5.2.1.8</ecNumber>
    </submittedName>
</protein>
<dbReference type="Pfam" id="PF00639">
    <property type="entry name" value="Rotamase"/>
    <property type="match status" value="1"/>
</dbReference>
<dbReference type="RefSeq" id="WP_050335304.1">
    <property type="nucleotide sequence ID" value="NZ_CAKZWX010000011.1"/>
</dbReference>
<evidence type="ECO:0000256" key="1">
    <source>
        <dbReference type="PROSITE-ProRule" id="PRU00278"/>
    </source>
</evidence>
<comment type="caution">
    <text evidence="4">The sequence shown here is derived from an EMBL/GenBank/DDBJ whole genome shotgun (WGS) entry which is preliminary data.</text>
</comment>
<organism evidence="4 5">
    <name type="scientific">Campylobacter ureolyticus</name>
    <dbReference type="NCBI Taxonomy" id="827"/>
    <lineage>
        <taxon>Bacteria</taxon>
        <taxon>Pseudomonadati</taxon>
        <taxon>Campylobacterota</taxon>
        <taxon>Epsilonproteobacteria</taxon>
        <taxon>Campylobacterales</taxon>
        <taxon>Campylobacteraceae</taxon>
        <taxon>Campylobacter</taxon>
    </lineage>
</organism>
<dbReference type="EMBL" id="JAPXGP010000002">
    <property type="protein sequence ID" value="MCZ6161282.1"/>
    <property type="molecule type" value="Genomic_DNA"/>
</dbReference>
<dbReference type="Gene3D" id="3.10.50.40">
    <property type="match status" value="1"/>
</dbReference>
<evidence type="ECO:0000313" key="5">
    <source>
        <dbReference type="Proteomes" id="UP001075461"/>
    </source>
</evidence>
<dbReference type="InterPro" id="IPR000297">
    <property type="entry name" value="PPIase_PpiC"/>
</dbReference>
<feature type="domain" description="PpiC" evidence="3">
    <location>
        <begin position="128"/>
        <end position="225"/>
    </location>
</feature>
<sequence>MKKVLFTALSLAVAMSLNAKVFATVDGKDITDVDLAPMLAGMPGVNFEALPAEIQNQVIDRAIDLRVLINEAKKSGIEKDELYKKQLEIVKDDIALRAWQAKELNNTKVSDKEIEDFYNKNKDKFIEPAAIAASHILVEKEDDAKKIIADLSKLKGDELKKKFAEIAKEKSIDPSGKQNGGDLGYFVKEQMVPEFGEAADKLKKGELTKTPVKTQFGYHVILKNDAKDKKQLGLAEVKDYIKSIVKQEKFQADFEKKVKDLKSKAKIEYKNKK</sequence>
<proteinExistence type="predicted"/>
<dbReference type="InterPro" id="IPR046357">
    <property type="entry name" value="PPIase_dom_sf"/>
</dbReference>
<feature type="signal peptide" evidence="2">
    <location>
        <begin position="1"/>
        <end position="19"/>
    </location>
</feature>
<accession>A0A9Q4KNK3</accession>
<name>A0A9Q4KNK3_9BACT</name>
<evidence type="ECO:0000256" key="2">
    <source>
        <dbReference type="SAM" id="SignalP"/>
    </source>
</evidence>
<feature type="chain" id="PRO_5040280288" evidence="2">
    <location>
        <begin position="20"/>
        <end position="273"/>
    </location>
</feature>
<dbReference type="PANTHER" id="PTHR47245:SF2">
    <property type="entry name" value="PEPTIDYL-PROLYL CIS-TRANS ISOMERASE HP_0175-RELATED"/>
    <property type="match status" value="1"/>
</dbReference>
<dbReference type="SUPFAM" id="SSF54534">
    <property type="entry name" value="FKBP-like"/>
    <property type="match status" value="1"/>
</dbReference>
<dbReference type="InterPro" id="IPR050245">
    <property type="entry name" value="PrsA_foldase"/>
</dbReference>
<dbReference type="PANTHER" id="PTHR47245">
    <property type="entry name" value="PEPTIDYLPROLYL ISOMERASE"/>
    <property type="match status" value="1"/>
</dbReference>
<gene>
    <name evidence="4" type="ORF">O6B92_02795</name>
</gene>
<evidence type="ECO:0000313" key="4">
    <source>
        <dbReference type="EMBL" id="MCZ6161282.1"/>
    </source>
</evidence>